<dbReference type="InterPro" id="IPR029499">
    <property type="entry name" value="PduO-typ"/>
</dbReference>
<dbReference type="PANTHER" id="PTHR12213">
    <property type="entry name" value="CORRINOID ADENOSYLTRANSFERASE"/>
    <property type="match status" value="1"/>
</dbReference>
<dbReference type="NCBIfam" id="TIGR00636">
    <property type="entry name" value="PduO_Nterm"/>
    <property type="match status" value="1"/>
</dbReference>
<gene>
    <name evidence="6" type="ORF">QVN81_05130</name>
    <name evidence="7" type="ORF">QVN84_05665</name>
</gene>
<dbReference type="InterPro" id="IPR036451">
    <property type="entry name" value="CblAdoTrfase-like_sf"/>
</dbReference>
<comment type="caution">
    <text evidence="7">The sequence shown here is derived from an EMBL/GenBank/DDBJ whole genome shotgun (WGS) entry which is preliminary data.</text>
</comment>
<evidence type="ECO:0000259" key="5">
    <source>
        <dbReference type="Pfam" id="PF01923"/>
    </source>
</evidence>
<dbReference type="GO" id="GO:0009236">
    <property type="term" value="P:cobalamin biosynthetic process"/>
    <property type="evidence" value="ECO:0007669"/>
    <property type="project" value="UniProtKB-UniRule"/>
</dbReference>
<dbReference type="Pfam" id="PF01923">
    <property type="entry name" value="Cob_adeno_trans"/>
    <property type="match status" value="1"/>
</dbReference>
<dbReference type="SUPFAM" id="SSF89028">
    <property type="entry name" value="Cobalamin adenosyltransferase-like"/>
    <property type="match status" value="1"/>
</dbReference>
<dbReference type="AlphaFoldDB" id="A0AAW7JIE0"/>
<dbReference type="Proteomes" id="UP001168478">
    <property type="component" value="Unassembled WGS sequence"/>
</dbReference>
<keyword evidence="8" id="KW-1185">Reference proteome</keyword>
<keyword evidence="1 4" id="KW-0808">Transferase</keyword>
<evidence type="ECO:0000256" key="1">
    <source>
        <dbReference type="ARBA" id="ARBA00022679"/>
    </source>
</evidence>
<dbReference type="RefSeq" id="WP_289824962.1">
    <property type="nucleotide sequence ID" value="NZ_JAUEIE010000003.1"/>
</dbReference>
<feature type="domain" description="Cobalamin adenosyltransferase-like" evidence="5">
    <location>
        <begin position="3"/>
        <end position="160"/>
    </location>
</feature>
<dbReference type="Proteomes" id="UP001167831">
    <property type="component" value="Unassembled WGS sequence"/>
</dbReference>
<dbReference type="InterPro" id="IPR016030">
    <property type="entry name" value="CblAdoTrfase-like"/>
</dbReference>
<keyword evidence="4" id="KW-0169">Cobalamin biosynthesis</keyword>
<dbReference type="GO" id="GO:0008817">
    <property type="term" value="F:corrinoid adenosyltransferase activity"/>
    <property type="evidence" value="ECO:0007669"/>
    <property type="project" value="UniProtKB-UniRule"/>
</dbReference>
<dbReference type="EMBL" id="JAUEIE010000003">
    <property type="protein sequence ID" value="MDN0022406.1"/>
    <property type="molecule type" value="Genomic_DNA"/>
</dbReference>
<evidence type="ECO:0000313" key="7">
    <source>
        <dbReference type="EMBL" id="MDN0025005.1"/>
    </source>
</evidence>
<name>A0AAW7JIE0_9BACT</name>
<evidence type="ECO:0000256" key="2">
    <source>
        <dbReference type="ARBA" id="ARBA00022741"/>
    </source>
</evidence>
<reference evidence="7" key="2">
    <citation type="submission" date="2023-08" db="EMBL/GenBank/DDBJ databases">
        <title>Identification and characterization of horizontal gene transfer across gut microbiota members of farm animals based on homology search.</title>
        <authorList>
            <person name="Schwarzerova J."/>
            <person name="Nykrynova M."/>
            <person name="Jureckova K."/>
            <person name="Cejkova D."/>
            <person name="Rychlik I."/>
        </authorList>
    </citation>
    <scope>NUCLEOTIDE SEQUENCE</scope>
    <source>
        <strain evidence="7">ET15</strain>
        <strain evidence="6">ET37</strain>
    </source>
</reference>
<evidence type="ECO:0000256" key="4">
    <source>
        <dbReference type="RuleBase" id="RU366026"/>
    </source>
</evidence>
<comment type="similarity">
    <text evidence="4">Belongs to the Cob(I)alamin adenosyltransferase family.</text>
</comment>
<sequence length="177" mass="19775">MKIYTRTGDDGTTSLPDGRRTDKTDWRIELYGTMDELNSYLGLLTSVMKDGRDKDFISEIQCLLFRIGNEFAGFSQSTVSASDVAGLENEIDRLQSSLPPLHSFVIPGGTPAAATCHVCRALCRRAERRMLSMTERNTNDNTSLAFMNRLSDYLFVLARNLNFISNTAEKTLTISCI</sequence>
<accession>A0AAW7JIE0</accession>
<organism evidence="7 9">
    <name type="scientific">Leyella lascolaii</name>
    <dbReference type="NCBI Taxonomy" id="1776379"/>
    <lineage>
        <taxon>Bacteria</taxon>
        <taxon>Pseudomonadati</taxon>
        <taxon>Bacteroidota</taxon>
        <taxon>Bacteroidia</taxon>
        <taxon>Bacteroidales</taxon>
        <taxon>Prevotellaceae</taxon>
        <taxon>Leyella</taxon>
    </lineage>
</organism>
<reference evidence="7" key="1">
    <citation type="submission" date="2023-06" db="EMBL/GenBank/DDBJ databases">
        <authorList>
            <person name="Zeman M."/>
            <person name="Kubasova T."/>
            <person name="Jahodarova E."/>
            <person name="Nykrynova M."/>
            <person name="Rychlik I."/>
        </authorList>
    </citation>
    <scope>NUCLEOTIDE SEQUENCE</scope>
    <source>
        <strain evidence="7">ET15</strain>
        <strain evidence="6">ET37</strain>
    </source>
</reference>
<evidence type="ECO:0000313" key="8">
    <source>
        <dbReference type="Proteomes" id="UP001167831"/>
    </source>
</evidence>
<comment type="pathway">
    <text evidence="4">Cofactor biosynthesis; adenosylcobalamin biosynthesis; adenosylcobalamin from cob(II)yrinate a,c-diamide: step 2/7.</text>
</comment>
<evidence type="ECO:0000313" key="6">
    <source>
        <dbReference type="EMBL" id="MDN0022406.1"/>
    </source>
</evidence>
<dbReference type="EC" id="2.5.1.17" evidence="4"/>
<evidence type="ECO:0000313" key="9">
    <source>
        <dbReference type="Proteomes" id="UP001168478"/>
    </source>
</evidence>
<protein>
    <recommendedName>
        <fullName evidence="4">Corrinoid adenosyltransferase</fullName>
        <ecNumber evidence="4">2.5.1.17</ecNumber>
    </recommendedName>
    <alternativeName>
        <fullName evidence="4">Cob(II)alamin adenosyltransferase</fullName>
    </alternativeName>
    <alternativeName>
        <fullName evidence="4">Cob(II)yrinic acid a,c-diamide adenosyltransferase</fullName>
    </alternativeName>
    <alternativeName>
        <fullName evidence="4">Cobinamide/cobalamin adenosyltransferase</fullName>
    </alternativeName>
</protein>
<dbReference type="EMBL" id="JAUEIF010000003">
    <property type="protein sequence ID" value="MDN0025005.1"/>
    <property type="molecule type" value="Genomic_DNA"/>
</dbReference>
<keyword evidence="2 4" id="KW-0547">Nucleotide-binding</keyword>
<evidence type="ECO:0000256" key="3">
    <source>
        <dbReference type="ARBA" id="ARBA00022840"/>
    </source>
</evidence>
<dbReference type="GO" id="GO:0005524">
    <property type="term" value="F:ATP binding"/>
    <property type="evidence" value="ECO:0007669"/>
    <property type="project" value="UniProtKB-UniRule"/>
</dbReference>
<dbReference type="PANTHER" id="PTHR12213:SF0">
    <property type="entry name" value="CORRINOID ADENOSYLTRANSFERASE MMAB"/>
    <property type="match status" value="1"/>
</dbReference>
<comment type="catalytic activity">
    <reaction evidence="4">
        <text>2 cob(II)yrinate a,c diamide + reduced [electron-transfer flavoprotein] + 2 ATP = 2 adenosylcob(III)yrinate a,c-diamide + 2 triphosphate + oxidized [electron-transfer flavoprotein] + 3 H(+)</text>
        <dbReference type="Rhea" id="RHEA:11528"/>
        <dbReference type="Rhea" id="RHEA-COMP:10685"/>
        <dbReference type="Rhea" id="RHEA-COMP:10686"/>
        <dbReference type="ChEBI" id="CHEBI:15378"/>
        <dbReference type="ChEBI" id="CHEBI:18036"/>
        <dbReference type="ChEBI" id="CHEBI:30616"/>
        <dbReference type="ChEBI" id="CHEBI:57692"/>
        <dbReference type="ChEBI" id="CHEBI:58307"/>
        <dbReference type="ChEBI" id="CHEBI:58503"/>
        <dbReference type="ChEBI" id="CHEBI:58537"/>
        <dbReference type="EC" id="2.5.1.17"/>
    </reaction>
</comment>
<dbReference type="Gene3D" id="1.20.1200.10">
    <property type="entry name" value="Cobalamin adenosyltransferase-like"/>
    <property type="match status" value="1"/>
</dbReference>
<comment type="catalytic activity">
    <reaction evidence="4">
        <text>2 cob(II)alamin + reduced [electron-transfer flavoprotein] + 2 ATP = 2 adenosylcob(III)alamin + 2 triphosphate + oxidized [electron-transfer flavoprotein] + 3 H(+)</text>
        <dbReference type="Rhea" id="RHEA:28671"/>
        <dbReference type="Rhea" id="RHEA-COMP:10685"/>
        <dbReference type="Rhea" id="RHEA-COMP:10686"/>
        <dbReference type="ChEBI" id="CHEBI:15378"/>
        <dbReference type="ChEBI" id="CHEBI:16304"/>
        <dbReference type="ChEBI" id="CHEBI:18036"/>
        <dbReference type="ChEBI" id="CHEBI:18408"/>
        <dbReference type="ChEBI" id="CHEBI:30616"/>
        <dbReference type="ChEBI" id="CHEBI:57692"/>
        <dbReference type="ChEBI" id="CHEBI:58307"/>
        <dbReference type="EC" id="2.5.1.17"/>
    </reaction>
</comment>
<proteinExistence type="inferred from homology"/>
<keyword evidence="3 4" id="KW-0067">ATP-binding</keyword>